<dbReference type="FunFam" id="1.10.10.10:FF:000001">
    <property type="entry name" value="LysR family transcriptional regulator"/>
    <property type="match status" value="1"/>
</dbReference>
<reference evidence="6 7" key="1">
    <citation type="submission" date="2014-06" db="EMBL/GenBank/DDBJ databases">
        <title>The genome of the endonuclear symbiont Nucleicultrix amoebiphila.</title>
        <authorList>
            <person name="Schulz F."/>
            <person name="Horn M."/>
        </authorList>
    </citation>
    <scope>NUCLEOTIDE SEQUENCE [LARGE SCALE GENOMIC DNA]</scope>
    <source>
        <strain evidence="6 7">FS5</strain>
    </source>
</reference>
<dbReference type="Gene3D" id="3.40.190.290">
    <property type="match status" value="1"/>
</dbReference>
<dbReference type="GO" id="GO:0043565">
    <property type="term" value="F:sequence-specific DNA binding"/>
    <property type="evidence" value="ECO:0007669"/>
    <property type="project" value="TreeGrafter"/>
</dbReference>
<dbReference type="SUPFAM" id="SSF46785">
    <property type="entry name" value="Winged helix' DNA-binding domain"/>
    <property type="match status" value="1"/>
</dbReference>
<evidence type="ECO:0000256" key="2">
    <source>
        <dbReference type="ARBA" id="ARBA00023015"/>
    </source>
</evidence>
<dbReference type="PRINTS" id="PR00039">
    <property type="entry name" value="HTHLYSR"/>
</dbReference>
<dbReference type="EMBL" id="CP008743">
    <property type="protein sequence ID" value="ARN84752.1"/>
    <property type="molecule type" value="Genomic_DNA"/>
</dbReference>
<dbReference type="KEGG" id="naf:GQ61_04960"/>
<dbReference type="Proteomes" id="UP000237351">
    <property type="component" value="Chromosome"/>
</dbReference>
<evidence type="ECO:0000259" key="5">
    <source>
        <dbReference type="PROSITE" id="PS50931"/>
    </source>
</evidence>
<dbReference type="PANTHER" id="PTHR30537:SF20">
    <property type="entry name" value="TRANSCRIPTIONAL REGULATORY PROTEIN"/>
    <property type="match status" value="1"/>
</dbReference>
<dbReference type="AlphaFoldDB" id="A0A1W6N4K1"/>
<name>A0A1W6N4K1_9PROT</name>
<dbReference type="Pfam" id="PF03466">
    <property type="entry name" value="LysR_substrate"/>
    <property type="match status" value="1"/>
</dbReference>
<evidence type="ECO:0000256" key="4">
    <source>
        <dbReference type="ARBA" id="ARBA00023163"/>
    </source>
</evidence>
<keyword evidence="3" id="KW-0238">DNA-binding</keyword>
<dbReference type="GO" id="GO:0006351">
    <property type="term" value="P:DNA-templated transcription"/>
    <property type="evidence" value="ECO:0007669"/>
    <property type="project" value="TreeGrafter"/>
</dbReference>
<keyword evidence="7" id="KW-1185">Reference proteome</keyword>
<evidence type="ECO:0000313" key="6">
    <source>
        <dbReference type="EMBL" id="ARN84752.1"/>
    </source>
</evidence>
<keyword evidence="2" id="KW-0805">Transcription regulation</keyword>
<gene>
    <name evidence="6" type="ORF">GQ61_04960</name>
</gene>
<dbReference type="SUPFAM" id="SSF53850">
    <property type="entry name" value="Periplasmic binding protein-like II"/>
    <property type="match status" value="1"/>
</dbReference>
<sequence>MINVTFLLTNIPQDFYDQRWGGSMNRSMDWNKINIFYRVAQAGSFTHAAQSMRVNQSSLSRQIIDLERTFNTRLFERKRRGVLLTKQGNELYRFAHKTFQEGERLRHFLTNKNYDLCGSLDIMVAKTWTSPWLIKTLEPFMRDYPEVNINIIEDDEPFDSNRFDVLIGPQEQAPYQCLQSYIRSFEVKLFSSKEYLAEHGTPQSIHDLKDHRLISNSANLSRVNDDYEGGLLKRQKKSMKSHYPPMIMSSAEGILCALRENMGIAFLREDQVEEAKDSLVEINLELDNPTKIPLYMNFPIHLLGVEKILKLRNYIKKPFSPNN</sequence>
<dbReference type="GO" id="GO:0003700">
    <property type="term" value="F:DNA-binding transcription factor activity"/>
    <property type="evidence" value="ECO:0007669"/>
    <property type="project" value="InterPro"/>
</dbReference>
<keyword evidence="4" id="KW-0804">Transcription</keyword>
<accession>A0A1W6N4K1</accession>
<dbReference type="PROSITE" id="PS50931">
    <property type="entry name" value="HTH_LYSR"/>
    <property type="match status" value="1"/>
</dbReference>
<dbReference type="InterPro" id="IPR005119">
    <property type="entry name" value="LysR_subst-bd"/>
</dbReference>
<dbReference type="InterPro" id="IPR000847">
    <property type="entry name" value="LysR_HTH_N"/>
</dbReference>
<dbReference type="PANTHER" id="PTHR30537">
    <property type="entry name" value="HTH-TYPE TRANSCRIPTIONAL REGULATOR"/>
    <property type="match status" value="1"/>
</dbReference>
<evidence type="ECO:0000256" key="1">
    <source>
        <dbReference type="ARBA" id="ARBA00009437"/>
    </source>
</evidence>
<proteinExistence type="inferred from homology"/>
<dbReference type="Gene3D" id="1.10.10.10">
    <property type="entry name" value="Winged helix-like DNA-binding domain superfamily/Winged helix DNA-binding domain"/>
    <property type="match status" value="1"/>
</dbReference>
<organism evidence="6 7">
    <name type="scientific">Candidatus Nucleicultrix amoebiphila FS5</name>
    <dbReference type="NCBI Taxonomy" id="1414854"/>
    <lineage>
        <taxon>Bacteria</taxon>
        <taxon>Pseudomonadati</taxon>
        <taxon>Pseudomonadota</taxon>
        <taxon>Alphaproteobacteria</taxon>
        <taxon>Holosporales</taxon>
        <taxon>Candidatus Nucleicultricaceae</taxon>
        <taxon>Candidatus Nucleicultrix</taxon>
    </lineage>
</organism>
<dbReference type="InterPro" id="IPR036388">
    <property type="entry name" value="WH-like_DNA-bd_sf"/>
</dbReference>
<dbReference type="InterPro" id="IPR058163">
    <property type="entry name" value="LysR-type_TF_proteobact-type"/>
</dbReference>
<evidence type="ECO:0000256" key="3">
    <source>
        <dbReference type="ARBA" id="ARBA00023125"/>
    </source>
</evidence>
<dbReference type="InterPro" id="IPR036390">
    <property type="entry name" value="WH_DNA-bd_sf"/>
</dbReference>
<evidence type="ECO:0000313" key="7">
    <source>
        <dbReference type="Proteomes" id="UP000237351"/>
    </source>
</evidence>
<protein>
    <recommendedName>
        <fullName evidence="5">HTH lysR-type domain-containing protein</fullName>
    </recommendedName>
</protein>
<comment type="similarity">
    <text evidence="1">Belongs to the LysR transcriptional regulatory family.</text>
</comment>
<feature type="domain" description="HTH lysR-type" evidence="5">
    <location>
        <begin position="28"/>
        <end position="85"/>
    </location>
</feature>
<dbReference type="Pfam" id="PF00126">
    <property type="entry name" value="HTH_1"/>
    <property type="match status" value="1"/>
</dbReference>